<feature type="compositionally biased region" description="Polar residues" evidence="2">
    <location>
        <begin position="543"/>
        <end position="570"/>
    </location>
</feature>
<feature type="coiled-coil region" evidence="1">
    <location>
        <begin position="1138"/>
        <end position="1172"/>
    </location>
</feature>
<feature type="compositionally biased region" description="Low complexity" evidence="2">
    <location>
        <begin position="1108"/>
        <end position="1120"/>
    </location>
</feature>
<feature type="compositionally biased region" description="Polar residues" evidence="2">
    <location>
        <begin position="1212"/>
        <end position="1237"/>
    </location>
</feature>
<dbReference type="GO" id="GO:0005813">
    <property type="term" value="C:centrosome"/>
    <property type="evidence" value="ECO:0007669"/>
    <property type="project" value="TreeGrafter"/>
</dbReference>
<organism evidence="3 4">
    <name type="scientific">Littorina saxatilis</name>
    <dbReference type="NCBI Taxonomy" id="31220"/>
    <lineage>
        <taxon>Eukaryota</taxon>
        <taxon>Metazoa</taxon>
        <taxon>Spiralia</taxon>
        <taxon>Lophotrochozoa</taxon>
        <taxon>Mollusca</taxon>
        <taxon>Gastropoda</taxon>
        <taxon>Caenogastropoda</taxon>
        <taxon>Littorinimorpha</taxon>
        <taxon>Littorinoidea</taxon>
        <taxon>Littorinidae</taxon>
        <taxon>Littorina</taxon>
    </lineage>
</organism>
<feature type="region of interest" description="Disordered" evidence="2">
    <location>
        <begin position="1301"/>
        <end position="1410"/>
    </location>
</feature>
<feature type="compositionally biased region" description="Acidic residues" evidence="2">
    <location>
        <begin position="487"/>
        <end position="502"/>
    </location>
</feature>
<dbReference type="Proteomes" id="UP001374579">
    <property type="component" value="Unassembled WGS sequence"/>
</dbReference>
<feature type="region of interest" description="Disordered" evidence="2">
    <location>
        <begin position="1176"/>
        <end position="1246"/>
    </location>
</feature>
<feature type="region of interest" description="Disordered" evidence="2">
    <location>
        <begin position="406"/>
        <end position="502"/>
    </location>
</feature>
<feature type="region of interest" description="Disordered" evidence="2">
    <location>
        <begin position="1619"/>
        <end position="1641"/>
    </location>
</feature>
<evidence type="ECO:0000256" key="1">
    <source>
        <dbReference type="SAM" id="Coils"/>
    </source>
</evidence>
<comment type="caution">
    <text evidence="3">The sequence shown here is derived from an EMBL/GenBank/DDBJ whole genome shotgun (WGS) entry which is preliminary data.</text>
</comment>
<feature type="compositionally biased region" description="Polar residues" evidence="2">
    <location>
        <begin position="806"/>
        <end position="841"/>
    </location>
</feature>
<name>A0AAN9BHV4_9CAEN</name>
<feature type="compositionally biased region" description="Polar residues" evidence="2">
    <location>
        <begin position="1030"/>
        <end position="1054"/>
    </location>
</feature>
<feature type="region of interest" description="Disordered" evidence="2">
    <location>
        <begin position="966"/>
        <end position="989"/>
    </location>
</feature>
<dbReference type="GO" id="GO:0046599">
    <property type="term" value="P:regulation of centriole replication"/>
    <property type="evidence" value="ECO:0007669"/>
    <property type="project" value="TreeGrafter"/>
</dbReference>
<feature type="compositionally biased region" description="Low complexity" evidence="2">
    <location>
        <begin position="533"/>
        <end position="542"/>
    </location>
</feature>
<dbReference type="PANTHER" id="PTHR21553">
    <property type="entry name" value="ALMS1-RELATED"/>
    <property type="match status" value="1"/>
</dbReference>
<feature type="compositionally biased region" description="Basic and acidic residues" evidence="2">
    <location>
        <begin position="1362"/>
        <end position="1377"/>
    </location>
</feature>
<dbReference type="EMBL" id="JBAMIC010000007">
    <property type="protein sequence ID" value="KAK7106586.1"/>
    <property type="molecule type" value="Genomic_DNA"/>
</dbReference>
<feature type="compositionally biased region" description="Polar residues" evidence="2">
    <location>
        <begin position="1089"/>
        <end position="1107"/>
    </location>
</feature>
<feature type="coiled-coil region" evidence="1">
    <location>
        <begin position="503"/>
        <end position="530"/>
    </location>
</feature>
<feature type="region of interest" description="Disordered" evidence="2">
    <location>
        <begin position="530"/>
        <end position="578"/>
    </location>
</feature>
<gene>
    <name evidence="3" type="ORF">V1264_017820</name>
</gene>
<feature type="region of interest" description="Disordered" evidence="2">
    <location>
        <begin position="1027"/>
        <end position="1120"/>
    </location>
</feature>
<feature type="compositionally biased region" description="Low complexity" evidence="2">
    <location>
        <begin position="873"/>
        <end position="883"/>
    </location>
</feature>
<feature type="compositionally biased region" description="Basic and acidic residues" evidence="2">
    <location>
        <begin position="406"/>
        <end position="416"/>
    </location>
</feature>
<reference evidence="3 4" key="1">
    <citation type="submission" date="2024-02" db="EMBL/GenBank/DDBJ databases">
        <title>Chromosome-scale genome assembly of the rough periwinkle Littorina saxatilis.</title>
        <authorList>
            <person name="De Jode A."/>
            <person name="Faria R."/>
            <person name="Formenti G."/>
            <person name="Sims Y."/>
            <person name="Smith T.P."/>
            <person name="Tracey A."/>
            <person name="Wood J.M.D."/>
            <person name="Zagrodzka Z.B."/>
            <person name="Johannesson K."/>
            <person name="Butlin R.K."/>
            <person name="Leder E.H."/>
        </authorList>
    </citation>
    <scope>NUCLEOTIDE SEQUENCE [LARGE SCALE GENOMIC DNA]</scope>
    <source>
        <strain evidence="3">Snail1</strain>
        <tissue evidence="3">Muscle</tissue>
    </source>
</reference>
<accession>A0AAN9BHV4</accession>
<dbReference type="GO" id="GO:0005814">
    <property type="term" value="C:centriole"/>
    <property type="evidence" value="ECO:0007669"/>
    <property type="project" value="TreeGrafter"/>
</dbReference>
<sequence>MKQLAGQQRPKYRLSPNEVEQLKKAETERRRKLRIIQVREQSKAAAAKIRSNVKTERKRQLLKLAHEIEDQMEEEKQEEVNRLEQQYDNTLRTIGQGHSQAIVTDQQTSHAKQQFAAYENKQRAGERHQEALRRVALDKAYKVYDDTQHIRDRRAALLQEKKRAADMAARPPPPPDAISNILQEKDKLKKPIPMTDMNAFSTTHYHIPDYAVEKAPLEQQLDGKAAGDEEDERTKEEVSERRKRGHDQLVRAKIRGKEALQKEMLKHDYDELLADLSVQQRADRRRRQVVVSKLPKQVFLPPDRRMEELDDKQMEMERAFEDMYLKQLNLSGDMSLTLDPNPIPSTPAEGGDASLATAEDSPIVIPTMPAVNPALRELTNISRVPGQTAQQAKPETALKKLLNKIKEQRSEADSEKTLSQYSSQENIGSKSPKTGVADKGPHTAAARQPVSRPGADPDLDLSPVRAPGNQKLHKSPAMRARQLAAENEADLTDMTSESEEGFLEQLQSRLQAIEAQKNYLDRKMRERQENIGQHTQHTQHTQPSSSYTDFPAQSSSQPQGAPVFFSSSAGPKTATEAPPIRLVPQPSVLSQSWGPSSARDVDKAPVPAPDLWKQTSHGINVLSSQPQSIPQGAYYQPQPVGVETRNAASSEMNYFRQPISDLRSLLSVSRPANEMSVGSEYSLALGLSHTVSGFPNSQVFDPSRPFPLGASVTSIPQEAGLQSQGASAAMGGLGGVARGRAQQGAAASSGYPYLSAVGSVSGLGSLPAQSFPTLSSMPPASSATSRSGVKPASHFHAVPATSLQAQGVHSSLQAQGVHSSLQAQGVHSNLPPSSLPTQVSSEGLLPTFASRPSRAPRSGLADTGDHRPSLFPSSGQSQSQRSGYNFGTLDPSLSEAERVQRLRDYQRQLIDKHQERMKSLQDVRSQIQTRRMESGSLTTSSLLSASQRLTDPASLVPYTLKTTAVSEGGVGGRSLSSHPPAVPLSAHSGSALPAPVSAGLSAPYSTAETLGAEPILAGSAGISVGRGPIQQDSGFGTRPSNLSSLGQTGGTTKVDSVRKSLPFDDPDDTLRRDDGGDTDGISLADDSHISSSTDRGSPSLGSRSYKPSTSGRSGLSGESSGLSGGYLSGGSLGGCSLVARAEEKRISFEQRQVELQHQLAEIQRQKDALLQRYHGNQQKVSSQEEDLRRKLRTAQAATATTTSTAAPRGGVSLQQQPASAVSLGVHQSTSPNSTQPGDGSLSARHLASARGVARELDDASQVSNSRSWAVELEEYSLQDGRERLSYKGPANLTLEEFSITSDWSGGAPKDAARSTGDTRPGSGLSSLEEYSFVSGNGRLTGDAGSRESLSAPQGNGASASKDNPDSARGRLDIKDLLQDLGSTWPGEGQAQGGDAENNGSDRLPPPPTRQPVPVTVYEPHELSTILEVDTPQTGAKSTVTMATEGAAKAAARRCIEFGRHGTVTEDDRTSESKLLASGSSASSDVRSVIEVRPGMLRSGNAGGSTGEGTLQRETLFRANVPQSSTMKRGSQDGEFHAAQPHDISATSSTQGFHSLEMTLDSLTPRSHTLDNPKATRSFDFERDGAWRVGEKGNADDVLRQARQFNQDLMSAIQRQSADVFDQSSLSSLSQTAGDSTQTSQQ</sequence>
<proteinExistence type="predicted"/>
<feature type="region of interest" description="Disordered" evidence="2">
    <location>
        <begin position="220"/>
        <end position="244"/>
    </location>
</feature>
<feature type="region of interest" description="Disordered" evidence="2">
    <location>
        <begin position="806"/>
        <end position="891"/>
    </location>
</feature>
<feature type="coiled-coil region" evidence="1">
    <location>
        <begin position="58"/>
        <end position="93"/>
    </location>
</feature>
<feature type="compositionally biased region" description="Basic and acidic residues" evidence="2">
    <location>
        <begin position="1055"/>
        <end position="1075"/>
    </location>
</feature>
<keyword evidence="1" id="KW-0175">Coiled coil</keyword>
<feature type="compositionally biased region" description="Basic and acidic residues" evidence="2">
    <location>
        <begin position="232"/>
        <end position="244"/>
    </location>
</feature>
<feature type="compositionally biased region" description="Polar residues" evidence="2">
    <location>
        <begin position="1347"/>
        <end position="1361"/>
    </location>
</feature>
<feature type="compositionally biased region" description="Low complexity" evidence="2">
    <location>
        <begin position="1193"/>
        <end position="1206"/>
    </location>
</feature>
<dbReference type="PANTHER" id="PTHR21553:SF26">
    <property type="entry name" value="ALMS MOTIF DOMAIN-CONTAINING PROTEIN"/>
    <property type="match status" value="1"/>
</dbReference>
<feature type="region of interest" description="Disordered" evidence="2">
    <location>
        <begin position="1"/>
        <end position="26"/>
    </location>
</feature>
<dbReference type="GO" id="GO:0005829">
    <property type="term" value="C:cytosol"/>
    <property type="evidence" value="ECO:0007669"/>
    <property type="project" value="TreeGrafter"/>
</dbReference>
<protein>
    <submittedName>
        <fullName evidence="3">Uncharacterized protein</fullName>
    </submittedName>
</protein>
<evidence type="ECO:0000313" key="4">
    <source>
        <dbReference type="Proteomes" id="UP001374579"/>
    </source>
</evidence>
<evidence type="ECO:0000313" key="3">
    <source>
        <dbReference type="EMBL" id="KAK7106586.1"/>
    </source>
</evidence>
<keyword evidence="4" id="KW-1185">Reference proteome</keyword>
<evidence type="ECO:0000256" key="2">
    <source>
        <dbReference type="SAM" id="MobiDB-lite"/>
    </source>
</evidence>
<feature type="compositionally biased region" description="Polar residues" evidence="2">
    <location>
        <begin position="417"/>
        <end position="432"/>
    </location>
</feature>